<protein>
    <submittedName>
        <fullName evidence="2">DNA-binding transcriptional regulator, MurR/RpiR family, contains HTH and SIS domains</fullName>
    </submittedName>
</protein>
<dbReference type="GeneID" id="78501334"/>
<dbReference type="PANTHER" id="PTHR30514">
    <property type="entry name" value="GLUCOKINASE"/>
    <property type="match status" value="1"/>
</dbReference>
<sequence>MGSEERQIAVYKVVREAAMKHKRVTVSEVSERTGIARSTVANVAKSLGYEGWSDFVTKLVHYYAEDRAEGGALGECVSVTTSILRRNRGHLVLVDAVGDAAVCVDYLLARFSECGYWAVPFYPGIAEHDRGEHDIAALIVINESGMALLPSCIEALEAGCPVISITASHDTPISKLSSVNVVIKNNKSNTRDYKPNYFTAGALVFLEKVMSALERAEGRRA</sequence>
<dbReference type="InterPro" id="IPR009057">
    <property type="entry name" value="Homeodomain-like_sf"/>
</dbReference>
<reference evidence="3" key="1">
    <citation type="submission" date="2016-10" db="EMBL/GenBank/DDBJ databases">
        <authorList>
            <person name="Varghese N."/>
            <person name="Submissions S."/>
        </authorList>
    </citation>
    <scope>NUCLEOTIDE SEQUENCE [LARGE SCALE GENOMIC DNA]</scope>
    <source>
        <strain evidence="3">DSM 22620</strain>
    </source>
</reference>
<dbReference type="Pfam" id="PF01418">
    <property type="entry name" value="HTH_6"/>
    <property type="match status" value="1"/>
</dbReference>
<dbReference type="SUPFAM" id="SSF46689">
    <property type="entry name" value="Homeodomain-like"/>
    <property type="match status" value="1"/>
</dbReference>
<dbReference type="OrthoDB" id="8479143at2"/>
<accession>A0A1H1NWC4</accession>
<dbReference type="GO" id="GO:0097367">
    <property type="term" value="F:carbohydrate derivative binding"/>
    <property type="evidence" value="ECO:0007669"/>
    <property type="project" value="InterPro"/>
</dbReference>
<dbReference type="SUPFAM" id="SSF53697">
    <property type="entry name" value="SIS domain"/>
    <property type="match status" value="1"/>
</dbReference>
<name>A0A1H1NWC4_9ACTN</name>
<evidence type="ECO:0000259" key="1">
    <source>
        <dbReference type="PROSITE" id="PS51071"/>
    </source>
</evidence>
<dbReference type="GO" id="GO:0003700">
    <property type="term" value="F:DNA-binding transcription factor activity"/>
    <property type="evidence" value="ECO:0007669"/>
    <property type="project" value="InterPro"/>
</dbReference>
<dbReference type="GO" id="GO:0003677">
    <property type="term" value="F:DNA binding"/>
    <property type="evidence" value="ECO:0007669"/>
    <property type="project" value="UniProtKB-KW"/>
</dbReference>
<dbReference type="Gene3D" id="3.40.50.10490">
    <property type="entry name" value="Glucose-6-phosphate isomerase like protein, domain 1"/>
    <property type="match status" value="1"/>
</dbReference>
<dbReference type="PROSITE" id="PS51071">
    <property type="entry name" value="HTH_RPIR"/>
    <property type="match status" value="1"/>
</dbReference>
<dbReference type="RefSeq" id="WP_157692213.1">
    <property type="nucleotide sequence ID" value="NZ_LT629759.1"/>
</dbReference>
<proteinExistence type="predicted"/>
<dbReference type="InterPro" id="IPR046348">
    <property type="entry name" value="SIS_dom_sf"/>
</dbReference>
<dbReference type="InterPro" id="IPR036388">
    <property type="entry name" value="WH-like_DNA-bd_sf"/>
</dbReference>
<dbReference type="EMBL" id="LT629759">
    <property type="protein sequence ID" value="SDS03291.1"/>
    <property type="molecule type" value="Genomic_DNA"/>
</dbReference>
<organism evidence="2 3">
    <name type="scientific">Parafannyhessea umbonata</name>
    <dbReference type="NCBI Taxonomy" id="604330"/>
    <lineage>
        <taxon>Bacteria</taxon>
        <taxon>Bacillati</taxon>
        <taxon>Actinomycetota</taxon>
        <taxon>Coriobacteriia</taxon>
        <taxon>Coriobacteriales</taxon>
        <taxon>Atopobiaceae</taxon>
        <taxon>Parafannyhessea</taxon>
    </lineage>
</organism>
<evidence type="ECO:0000313" key="2">
    <source>
        <dbReference type="EMBL" id="SDS03291.1"/>
    </source>
</evidence>
<dbReference type="Proteomes" id="UP000199480">
    <property type="component" value="Chromosome I"/>
</dbReference>
<gene>
    <name evidence="2" type="ORF">SAMN04489857_2008</name>
</gene>
<feature type="domain" description="HTH rpiR-type" evidence="1">
    <location>
        <begin position="1"/>
        <end position="66"/>
    </location>
</feature>
<dbReference type="InterPro" id="IPR000281">
    <property type="entry name" value="HTH_RpiR"/>
</dbReference>
<evidence type="ECO:0000313" key="3">
    <source>
        <dbReference type="Proteomes" id="UP000199480"/>
    </source>
</evidence>
<dbReference type="Gene3D" id="1.10.10.10">
    <property type="entry name" value="Winged helix-like DNA-binding domain superfamily/Winged helix DNA-binding domain"/>
    <property type="match status" value="1"/>
</dbReference>
<dbReference type="GO" id="GO:1901135">
    <property type="term" value="P:carbohydrate derivative metabolic process"/>
    <property type="evidence" value="ECO:0007669"/>
    <property type="project" value="InterPro"/>
</dbReference>
<keyword evidence="2" id="KW-0238">DNA-binding</keyword>
<dbReference type="InterPro" id="IPR047640">
    <property type="entry name" value="RpiR-like"/>
</dbReference>
<dbReference type="AlphaFoldDB" id="A0A1H1NWC4"/>